<proteinExistence type="predicted"/>
<feature type="transmembrane region" description="Helical" evidence="1">
    <location>
        <begin position="12"/>
        <end position="35"/>
    </location>
</feature>
<dbReference type="Pfam" id="PF14358">
    <property type="entry name" value="DUF4405"/>
    <property type="match status" value="1"/>
</dbReference>
<evidence type="ECO:0000313" key="4">
    <source>
        <dbReference type="Proteomes" id="UP000287502"/>
    </source>
</evidence>
<evidence type="ECO:0000313" key="3">
    <source>
        <dbReference type="EMBL" id="QAR34179.1"/>
    </source>
</evidence>
<feature type="domain" description="Flavinylation-associated cytochrome" evidence="2">
    <location>
        <begin position="10"/>
        <end position="75"/>
    </location>
</feature>
<evidence type="ECO:0000256" key="1">
    <source>
        <dbReference type="SAM" id="Phobius"/>
    </source>
</evidence>
<dbReference type="InterPro" id="IPR025517">
    <property type="entry name" value="DUF4405"/>
</dbReference>
<feature type="transmembrane region" description="Helical" evidence="1">
    <location>
        <begin position="94"/>
        <end position="112"/>
    </location>
</feature>
<dbReference type="Proteomes" id="UP000287502">
    <property type="component" value="Chromosome"/>
</dbReference>
<dbReference type="EMBL" id="CP035108">
    <property type="protein sequence ID" value="QAR34179.1"/>
    <property type="molecule type" value="Genomic_DNA"/>
</dbReference>
<feature type="transmembrane region" description="Helical" evidence="1">
    <location>
        <begin position="55"/>
        <end position="73"/>
    </location>
</feature>
<organism evidence="3 4">
    <name type="scientific">Geovibrio thiophilus</name>
    <dbReference type="NCBI Taxonomy" id="139438"/>
    <lineage>
        <taxon>Bacteria</taxon>
        <taxon>Pseudomonadati</taxon>
        <taxon>Deferribacterota</taxon>
        <taxon>Deferribacteres</taxon>
        <taxon>Deferribacterales</taxon>
        <taxon>Geovibrionaceae</taxon>
        <taxon>Geovibrio</taxon>
    </lineage>
</organism>
<accession>A0A3R5V0G8</accession>
<dbReference type="RefSeq" id="WP_128467484.1">
    <property type="nucleotide sequence ID" value="NZ_CP035108.1"/>
</dbReference>
<gene>
    <name evidence="3" type="ORF">EP073_12420</name>
</gene>
<keyword evidence="1" id="KW-1133">Transmembrane helix</keyword>
<dbReference type="AlphaFoldDB" id="A0A3R5V0G8"/>
<keyword evidence="1" id="KW-0472">Membrane</keyword>
<evidence type="ECO:0000259" key="2">
    <source>
        <dbReference type="Pfam" id="PF14358"/>
    </source>
</evidence>
<sequence length="276" mass="30515">MFKKVLRKTVSLTALFSFIVLVFSGAVIMLTPPGRLAEWTVWRVFGLTKEQHTDMHLTTACLFLITMILHLWLNWKSVWAYLKGKTAVKISRELAVSAALTVLIVWGTLAAIPPFSTGLKALADYKENYEDTIENPPFGHAELAPLDGLITKMGFELEQSLVLLEEEGISVGNPSDSLKKIAAANRTSPAKIYRIIKSTKKENDETPLPVQEEPISGLGKMNLDTLAGKIGMEPEKAVELLKAKGIEATADEKVKDIAEKAGILPMDIYDYLKENM</sequence>
<dbReference type="KEGG" id="gtl:EP073_12420"/>
<keyword evidence="1" id="KW-0812">Transmembrane</keyword>
<name>A0A3R5V0G8_9BACT</name>
<protein>
    <submittedName>
        <fullName evidence="3">DUF4405 domain-containing protein</fullName>
    </submittedName>
</protein>
<dbReference type="OrthoDB" id="9793491at2"/>
<reference evidence="3 4" key="1">
    <citation type="submission" date="2019-01" db="EMBL/GenBank/DDBJ databases">
        <title>Geovibrio thiophilus DSM 11263, complete genome.</title>
        <authorList>
            <person name="Spring S."/>
            <person name="Bunk B."/>
            <person name="Sproer C."/>
        </authorList>
    </citation>
    <scope>NUCLEOTIDE SEQUENCE [LARGE SCALE GENOMIC DNA]</scope>
    <source>
        <strain evidence="3 4">DSM 11263</strain>
    </source>
</reference>
<keyword evidence="4" id="KW-1185">Reference proteome</keyword>